<dbReference type="PANTHER" id="PTHR24413">
    <property type="entry name" value="SPECKLE-TYPE POZ PROTEIN"/>
    <property type="match status" value="1"/>
</dbReference>
<reference evidence="2" key="2">
    <citation type="submission" date="2020-06" db="EMBL/GenBank/DDBJ databases">
        <authorList>
            <person name="Sheffer M."/>
        </authorList>
    </citation>
    <scope>NUCLEOTIDE SEQUENCE</scope>
</reference>
<evidence type="ECO:0000259" key="1">
    <source>
        <dbReference type="PROSITE" id="PS50097"/>
    </source>
</evidence>
<dbReference type="Pfam" id="PF00651">
    <property type="entry name" value="BTB"/>
    <property type="match status" value="2"/>
</dbReference>
<name>A0A8T0ESQ8_ARGBR</name>
<dbReference type="SUPFAM" id="SSF54695">
    <property type="entry name" value="POZ domain"/>
    <property type="match status" value="2"/>
</dbReference>
<dbReference type="EMBL" id="JABXBU010002072">
    <property type="protein sequence ID" value="KAF8778478.1"/>
    <property type="molecule type" value="Genomic_DNA"/>
</dbReference>
<evidence type="ECO:0000313" key="3">
    <source>
        <dbReference type="Proteomes" id="UP000807504"/>
    </source>
</evidence>
<feature type="domain" description="BTB" evidence="1">
    <location>
        <begin position="167"/>
        <end position="233"/>
    </location>
</feature>
<dbReference type="InterPro" id="IPR008974">
    <property type="entry name" value="TRAF-like"/>
</dbReference>
<evidence type="ECO:0000313" key="2">
    <source>
        <dbReference type="EMBL" id="KAF8778478.1"/>
    </source>
</evidence>
<dbReference type="PROSITE" id="PS50097">
    <property type="entry name" value="BTB"/>
    <property type="match status" value="2"/>
</dbReference>
<proteinExistence type="predicted"/>
<organism evidence="2 3">
    <name type="scientific">Argiope bruennichi</name>
    <name type="common">Wasp spider</name>
    <name type="synonym">Aranea bruennichi</name>
    <dbReference type="NCBI Taxonomy" id="94029"/>
    <lineage>
        <taxon>Eukaryota</taxon>
        <taxon>Metazoa</taxon>
        <taxon>Ecdysozoa</taxon>
        <taxon>Arthropoda</taxon>
        <taxon>Chelicerata</taxon>
        <taxon>Arachnida</taxon>
        <taxon>Araneae</taxon>
        <taxon>Araneomorphae</taxon>
        <taxon>Entelegynae</taxon>
        <taxon>Araneoidea</taxon>
        <taxon>Araneidae</taxon>
        <taxon>Argiope</taxon>
    </lineage>
</organism>
<dbReference type="SUPFAM" id="SSF49599">
    <property type="entry name" value="TRAF domain-like"/>
    <property type="match status" value="1"/>
</dbReference>
<comment type="caution">
    <text evidence="2">The sequence shown here is derived from an EMBL/GenBank/DDBJ whole genome shotgun (WGS) entry which is preliminary data.</text>
</comment>
<keyword evidence="3" id="KW-1185">Reference proteome</keyword>
<reference evidence="2" key="1">
    <citation type="journal article" date="2020" name="bioRxiv">
        <title>Chromosome-level reference genome of the European wasp spider Argiope bruennichi: a resource for studies on range expansion and evolutionary adaptation.</title>
        <authorList>
            <person name="Sheffer M.M."/>
            <person name="Hoppe A."/>
            <person name="Krehenwinkel H."/>
            <person name="Uhl G."/>
            <person name="Kuss A.W."/>
            <person name="Jensen L."/>
            <person name="Jensen C."/>
            <person name="Gillespie R.G."/>
            <person name="Hoff K.J."/>
            <person name="Prost S."/>
        </authorList>
    </citation>
    <scope>NUCLEOTIDE SEQUENCE</scope>
</reference>
<dbReference type="Gene3D" id="2.60.210.10">
    <property type="entry name" value="Apoptosis, Tumor Necrosis Factor Receptor Associated Protein 2, Chain A"/>
    <property type="match status" value="1"/>
</dbReference>
<dbReference type="SMART" id="SM00225">
    <property type="entry name" value="BTB"/>
    <property type="match status" value="2"/>
</dbReference>
<feature type="domain" description="BTB" evidence="1">
    <location>
        <begin position="432"/>
        <end position="495"/>
    </location>
</feature>
<dbReference type="AlphaFoldDB" id="A0A8T0ESQ8"/>
<accession>A0A8T0ESQ8</accession>
<dbReference type="InterPro" id="IPR000210">
    <property type="entry name" value="BTB/POZ_dom"/>
</dbReference>
<dbReference type="Gene3D" id="3.30.710.10">
    <property type="entry name" value="Potassium Channel Kv1.1, Chain A"/>
    <property type="match status" value="2"/>
</dbReference>
<dbReference type="InterPro" id="IPR011333">
    <property type="entry name" value="SKP1/BTB/POZ_sf"/>
</dbReference>
<gene>
    <name evidence="2" type="ORF">HNY73_015198</name>
</gene>
<dbReference type="Proteomes" id="UP000807504">
    <property type="component" value="Unassembled WGS sequence"/>
</dbReference>
<dbReference type="CDD" id="cd18186">
    <property type="entry name" value="BTB_POZ_ZBTB_KLHL-like"/>
    <property type="match status" value="1"/>
</dbReference>
<protein>
    <submittedName>
        <fullName evidence="2">Speckle-type POZ protein-like like protein</fullName>
    </submittedName>
</protein>
<sequence>MAGVSQSETFSFTWKIENIHLSNRRLNAYLRTPVFRVGLFENTSWQLLFAPAGIGEPSFWGCSLRRADSEKEAEILKIRWKIYLIAEGGTVRFETHVDSIFPGCKTEEVPQFIRRSELLPTDTPQNSLTIYCEMTNDSLYSSKVDLAYDFETLSSDLAALLESGFRSDFKMYCRGEIFNVHKFILLSRWPEFCKRFEIGDIATRNDIIVTGVEPSTLYAYLTLLYSGKLQRRDISVELCSYLHEQMCDTLMTSLETPASHLEFVTYTIYEQKHLTWEVGDDKIWETNEVPFYRVIPLEVIYPREMVIIFNFARRNSEEWLRLGVLFTELIEIRPLLLDGEISFVNKNAVVCSRKFHHLLQFGEEWFFPDIVKKSDLFPNERNSKYIEISLYLSDGTVDSRQVSSTINNASRFHEVKDLRKLRMDLMNSSCKKDLKLKIGDFRTKVHSVVVAARSEKFREFIQQNGNFIEIEESLSRKEIVLLVNHLYGGRLQNLDTRSAIALNTVAKKYSLTSLEEKTRKFLDGNAF</sequence>